<dbReference type="InParanoid" id="K9TKJ4"/>
<dbReference type="KEGG" id="oac:Oscil6304_3347"/>
<sequence length="76" mass="8978">MIEPQILEAIKQMPNIERIRIIEFTLGLMREEMAKNEQLSLKEAAELMRPFYAEGSELSEFVDSEHGDFYEYEDYA</sequence>
<evidence type="ECO:0000313" key="1">
    <source>
        <dbReference type="EMBL" id="AFY82918.1"/>
    </source>
</evidence>
<protein>
    <recommendedName>
        <fullName evidence="3">DUF2281 domain-containing protein</fullName>
    </recommendedName>
</protein>
<dbReference type="RefSeq" id="WP_015149548.1">
    <property type="nucleotide sequence ID" value="NC_019693.1"/>
</dbReference>
<name>K9TKJ4_9CYAN</name>
<proteinExistence type="predicted"/>
<keyword evidence="2" id="KW-1185">Reference proteome</keyword>
<evidence type="ECO:0008006" key="3">
    <source>
        <dbReference type="Google" id="ProtNLM"/>
    </source>
</evidence>
<dbReference type="Proteomes" id="UP000010367">
    <property type="component" value="Chromosome"/>
</dbReference>
<evidence type="ECO:0000313" key="2">
    <source>
        <dbReference type="Proteomes" id="UP000010367"/>
    </source>
</evidence>
<dbReference type="AlphaFoldDB" id="K9TKJ4"/>
<reference evidence="1 2" key="1">
    <citation type="submission" date="2012-06" db="EMBL/GenBank/DDBJ databases">
        <title>Finished chromosome of genome of Oscillatoria acuminata PCC 6304.</title>
        <authorList>
            <consortium name="US DOE Joint Genome Institute"/>
            <person name="Gugger M."/>
            <person name="Coursin T."/>
            <person name="Rippka R."/>
            <person name="Tandeau De Marsac N."/>
            <person name="Huntemann M."/>
            <person name="Wei C.-L."/>
            <person name="Han J."/>
            <person name="Detter J.C."/>
            <person name="Han C."/>
            <person name="Tapia R."/>
            <person name="Davenport K."/>
            <person name="Daligault H."/>
            <person name="Erkkila T."/>
            <person name="Gu W."/>
            <person name="Munk A.C.C."/>
            <person name="Teshima H."/>
            <person name="Xu Y."/>
            <person name="Chain P."/>
            <person name="Chen A."/>
            <person name="Krypides N."/>
            <person name="Mavromatis K."/>
            <person name="Markowitz V."/>
            <person name="Szeto E."/>
            <person name="Ivanova N."/>
            <person name="Mikhailova N."/>
            <person name="Ovchinnikova G."/>
            <person name="Pagani I."/>
            <person name="Pati A."/>
            <person name="Goodwin L."/>
            <person name="Peters L."/>
            <person name="Pitluck S."/>
            <person name="Woyke T."/>
            <person name="Kerfeld C."/>
        </authorList>
    </citation>
    <scope>NUCLEOTIDE SEQUENCE [LARGE SCALE GENOMIC DNA]</scope>
    <source>
        <strain evidence="1 2">PCC 6304</strain>
    </source>
</reference>
<dbReference type="eggNOG" id="ENOG5033I8G">
    <property type="taxonomic scope" value="Bacteria"/>
</dbReference>
<dbReference type="OrthoDB" id="495541at2"/>
<dbReference type="HOGENOM" id="CLU_2646542_0_0_3"/>
<accession>K9TKJ4</accession>
<organism evidence="1 2">
    <name type="scientific">Oscillatoria acuminata PCC 6304</name>
    <dbReference type="NCBI Taxonomy" id="56110"/>
    <lineage>
        <taxon>Bacteria</taxon>
        <taxon>Bacillati</taxon>
        <taxon>Cyanobacteriota</taxon>
        <taxon>Cyanophyceae</taxon>
        <taxon>Oscillatoriophycideae</taxon>
        <taxon>Oscillatoriales</taxon>
        <taxon>Oscillatoriaceae</taxon>
        <taxon>Oscillatoria</taxon>
    </lineage>
</organism>
<gene>
    <name evidence="1" type="ORF">Oscil6304_3347</name>
</gene>
<dbReference type="EMBL" id="CP003607">
    <property type="protein sequence ID" value="AFY82918.1"/>
    <property type="molecule type" value="Genomic_DNA"/>
</dbReference>